<feature type="region of interest" description="Disordered" evidence="1">
    <location>
        <begin position="515"/>
        <end position="543"/>
    </location>
</feature>
<evidence type="ECO:0000313" key="3">
    <source>
        <dbReference type="Proteomes" id="UP000305067"/>
    </source>
</evidence>
<sequence>MAPQIFAQFLVTDDLTILLGLIAATVFLLSNFYRPQPLVHPILLGRQSDIARVRNPTESAVYRNYATGLLGRFPVRPDKDITLVEHLVRASTDLSRTLWKTKISNPELKERAAALVTGLATVVGLRPDGESNVLLLLNDGLEFLLTDVALSTLGVPSFTIASLDLLSDVLDGHAPSVIVTSQQSLYMVLEQIEEGSDSTTHTIIVVGGLPSRPPKCRTRLIDFADVEAHGWTAEKVQLPTPKPSDVFSVSFYRDEHGELQGVQLTHENMTAGVASIRALVPPSNAISTLDTLVSSHNLSTPYGRAIAYTAVYEGASFTTFGSTEIFREESAAQIHPKDDIASLSPHSTLRHGKATRSETSILPPCTMLFATPSHLDVLASEIDRIGSGSFLYGFAKRHKLASMRDGFVTKDSLWDGLVFTGAKTQVLGEAGSTLRAVMISGGIPTSKIAQARIALSIPLITTYIHPRVSAPIFASHALDVQLFPFKTDTELSHVGAPGVNVEVVLTEVDDEKVERGEDPEGRVLVRGPPVSVNDGGREEREGKAREGWVVVGVRARVATNGTF</sequence>
<dbReference type="GO" id="GO:0004467">
    <property type="term" value="F:long-chain fatty acid-CoA ligase activity"/>
    <property type="evidence" value="ECO:0007669"/>
    <property type="project" value="TreeGrafter"/>
</dbReference>
<dbReference type="Proteomes" id="UP000305067">
    <property type="component" value="Unassembled WGS sequence"/>
</dbReference>
<dbReference type="OrthoDB" id="1700726at2759"/>
<name>A0A5C3R308_9AGAR</name>
<feature type="non-terminal residue" evidence="2">
    <location>
        <position position="563"/>
    </location>
</feature>
<dbReference type="Gene3D" id="3.40.50.12780">
    <property type="entry name" value="N-terminal domain of ligase-like"/>
    <property type="match status" value="1"/>
</dbReference>
<dbReference type="InterPro" id="IPR042099">
    <property type="entry name" value="ANL_N_sf"/>
</dbReference>
<protein>
    <submittedName>
        <fullName evidence="2">Acetyl-CoA synthetase-like protein</fullName>
    </submittedName>
</protein>
<keyword evidence="3" id="KW-1185">Reference proteome</keyword>
<dbReference type="GO" id="GO:0005783">
    <property type="term" value="C:endoplasmic reticulum"/>
    <property type="evidence" value="ECO:0007669"/>
    <property type="project" value="TreeGrafter"/>
</dbReference>
<gene>
    <name evidence="2" type="ORF">BDV98DRAFT_520057</name>
</gene>
<dbReference type="PANTHER" id="PTHR43272:SF11">
    <property type="entry name" value="AMP-DEPENDENT SYNTHETASE_LIGASE DOMAIN-CONTAINING PROTEIN"/>
    <property type="match status" value="1"/>
</dbReference>
<evidence type="ECO:0000313" key="2">
    <source>
        <dbReference type="EMBL" id="TFL07321.1"/>
    </source>
</evidence>
<accession>A0A5C3R308</accession>
<dbReference type="SUPFAM" id="SSF56801">
    <property type="entry name" value="Acetyl-CoA synthetase-like"/>
    <property type="match status" value="1"/>
</dbReference>
<dbReference type="STRING" id="1884261.A0A5C3R308"/>
<dbReference type="PANTHER" id="PTHR43272">
    <property type="entry name" value="LONG-CHAIN-FATTY-ACID--COA LIGASE"/>
    <property type="match status" value="1"/>
</dbReference>
<reference evidence="2 3" key="1">
    <citation type="journal article" date="2019" name="Nat. Ecol. Evol.">
        <title>Megaphylogeny resolves global patterns of mushroom evolution.</title>
        <authorList>
            <person name="Varga T."/>
            <person name="Krizsan K."/>
            <person name="Foldi C."/>
            <person name="Dima B."/>
            <person name="Sanchez-Garcia M."/>
            <person name="Sanchez-Ramirez S."/>
            <person name="Szollosi G.J."/>
            <person name="Szarkandi J.G."/>
            <person name="Papp V."/>
            <person name="Albert L."/>
            <person name="Andreopoulos W."/>
            <person name="Angelini C."/>
            <person name="Antonin V."/>
            <person name="Barry K.W."/>
            <person name="Bougher N.L."/>
            <person name="Buchanan P."/>
            <person name="Buyck B."/>
            <person name="Bense V."/>
            <person name="Catcheside P."/>
            <person name="Chovatia M."/>
            <person name="Cooper J."/>
            <person name="Damon W."/>
            <person name="Desjardin D."/>
            <person name="Finy P."/>
            <person name="Geml J."/>
            <person name="Haridas S."/>
            <person name="Hughes K."/>
            <person name="Justo A."/>
            <person name="Karasinski D."/>
            <person name="Kautmanova I."/>
            <person name="Kiss B."/>
            <person name="Kocsube S."/>
            <person name="Kotiranta H."/>
            <person name="LaButti K.M."/>
            <person name="Lechner B.E."/>
            <person name="Liimatainen K."/>
            <person name="Lipzen A."/>
            <person name="Lukacs Z."/>
            <person name="Mihaltcheva S."/>
            <person name="Morgado L.N."/>
            <person name="Niskanen T."/>
            <person name="Noordeloos M.E."/>
            <person name="Ohm R.A."/>
            <person name="Ortiz-Santana B."/>
            <person name="Ovrebo C."/>
            <person name="Racz N."/>
            <person name="Riley R."/>
            <person name="Savchenko A."/>
            <person name="Shiryaev A."/>
            <person name="Soop K."/>
            <person name="Spirin V."/>
            <person name="Szebenyi C."/>
            <person name="Tomsovsky M."/>
            <person name="Tulloss R.E."/>
            <person name="Uehling J."/>
            <person name="Grigoriev I.V."/>
            <person name="Vagvolgyi C."/>
            <person name="Papp T."/>
            <person name="Martin F.M."/>
            <person name="Miettinen O."/>
            <person name="Hibbett D.S."/>
            <person name="Nagy L.G."/>
        </authorList>
    </citation>
    <scope>NUCLEOTIDE SEQUENCE [LARGE SCALE GENOMIC DNA]</scope>
    <source>
        <strain evidence="2 3">CBS 309.79</strain>
    </source>
</reference>
<proteinExistence type="predicted"/>
<evidence type="ECO:0000256" key="1">
    <source>
        <dbReference type="SAM" id="MobiDB-lite"/>
    </source>
</evidence>
<dbReference type="EMBL" id="ML178814">
    <property type="protein sequence ID" value="TFL07321.1"/>
    <property type="molecule type" value="Genomic_DNA"/>
</dbReference>
<dbReference type="GO" id="GO:0016020">
    <property type="term" value="C:membrane"/>
    <property type="evidence" value="ECO:0007669"/>
    <property type="project" value="TreeGrafter"/>
</dbReference>
<organism evidence="2 3">
    <name type="scientific">Pterulicium gracile</name>
    <dbReference type="NCBI Taxonomy" id="1884261"/>
    <lineage>
        <taxon>Eukaryota</taxon>
        <taxon>Fungi</taxon>
        <taxon>Dikarya</taxon>
        <taxon>Basidiomycota</taxon>
        <taxon>Agaricomycotina</taxon>
        <taxon>Agaricomycetes</taxon>
        <taxon>Agaricomycetidae</taxon>
        <taxon>Agaricales</taxon>
        <taxon>Pleurotineae</taxon>
        <taxon>Pterulaceae</taxon>
        <taxon>Pterulicium</taxon>
    </lineage>
</organism>
<dbReference type="AlphaFoldDB" id="A0A5C3R308"/>